<organism evidence="2 3">
    <name type="scientific">Trichostrongylus colubriformis</name>
    <name type="common">Black scour worm</name>
    <dbReference type="NCBI Taxonomy" id="6319"/>
    <lineage>
        <taxon>Eukaryota</taxon>
        <taxon>Metazoa</taxon>
        <taxon>Ecdysozoa</taxon>
        <taxon>Nematoda</taxon>
        <taxon>Chromadorea</taxon>
        <taxon>Rhabditida</taxon>
        <taxon>Rhabditina</taxon>
        <taxon>Rhabditomorpha</taxon>
        <taxon>Strongyloidea</taxon>
        <taxon>Trichostrongylidae</taxon>
        <taxon>Trichostrongylus</taxon>
    </lineage>
</organism>
<gene>
    <name evidence="2" type="ORF">GCK32_012957</name>
    <name evidence="1" type="ORF">GCK32_013337</name>
</gene>
<protein>
    <submittedName>
        <fullName evidence="2">Uncharacterized protein</fullName>
    </submittedName>
</protein>
<dbReference type="EMBL" id="WIXE01009212">
    <property type="protein sequence ID" value="KAK5978637.1"/>
    <property type="molecule type" value="Genomic_DNA"/>
</dbReference>
<name>A0AAN8FH13_TRICO</name>
<evidence type="ECO:0000313" key="2">
    <source>
        <dbReference type="EMBL" id="KAK5978637.1"/>
    </source>
</evidence>
<dbReference type="EMBL" id="WIXE01021544">
    <property type="protein sequence ID" value="KAK5968289.1"/>
    <property type="molecule type" value="Genomic_DNA"/>
</dbReference>
<sequence length="93" mass="10192">MARSSLVLVSVPMERFLTILAIVGTANHSLPSHVPATLAIVGTTHCFFPSITTINTQRSITRTSVSTQPYLCYGFPLKWNKKSSILVNSVMLQ</sequence>
<accession>A0AAN8FH13</accession>
<keyword evidence="3" id="KW-1185">Reference proteome</keyword>
<dbReference type="AlphaFoldDB" id="A0AAN8FH13"/>
<dbReference type="Proteomes" id="UP001331761">
    <property type="component" value="Unassembled WGS sequence"/>
</dbReference>
<evidence type="ECO:0000313" key="3">
    <source>
        <dbReference type="Proteomes" id="UP001331761"/>
    </source>
</evidence>
<comment type="caution">
    <text evidence="2">The sequence shown here is derived from an EMBL/GenBank/DDBJ whole genome shotgun (WGS) entry which is preliminary data.</text>
</comment>
<proteinExistence type="predicted"/>
<reference evidence="2 3" key="1">
    <citation type="submission" date="2019-10" db="EMBL/GenBank/DDBJ databases">
        <title>Assembly and Annotation for the nematode Trichostrongylus colubriformis.</title>
        <authorList>
            <person name="Martin J."/>
        </authorList>
    </citation>
    <scope>NUCLEOTIDE SEQUENCE [LARGE SCALE GENOMIC DNA]</scope>
    <source>
        <strain evidence="2">G859</strain>
        <tissue evidence="2">Whole worm</tissue>
    </source>
</reference>
<evidence type="ECO:0000313" key="1">
    <source>
        <dbReference type="EMBL" id="KAK5968289.1"/>
    </source>
</evidence>